<dbReference type="Gene3D" id="1.20.970.50">
    <property type="match status" value="1"/>
</dbReference>
<dbReference type="PANTHER" id="PTHR10515">
    <property type="entry name" value="THYMIDINE PHOSPHORYLASE"/>
    <property type="match status" value="1"/>
</dbReference>
<protein>
    <recommendedName>
        <fullName evidence="4">Putative thymidine phosphorylase</fullName>
        <ecNumber evidence="4">2.4.2.4</ecNumber>
    </recommendedName>
    <alternativeName>
        <fullName evidence="4">TdRPase</fullName>
    </alternativeName>
</protein>
<evidence type="ECO:0000256" key="2">
    <source>
        <dbReference type="ARBA" id="ARBA00022679"/>
    </source>
</evidence>
<dbReference type="Proteomes" id="UP000255165">
    <property type="component" value="Unassembled WGS sequence"/>
</dbReference>
<dbReference type="NCBIfam" id="TIGR02645">
    <property type="entry name" value="ARCH_P_rylase"/>
    <property type="match status" value="1"/>
</dbReference>
<gene>
    <name evidence="6" type="ORF">DN412_31675</name>
</gene>
<dbReference type="InterPro" id="IPR000053">
    <property type="entry name" value="Thymidine/pyrmidine_PPase"/>
</dbReference>
<reference evidence="7" key="1">
    <citation type="submission" date="2018-06" db="EMBL/GenBank/DDBJ databases">
        <authorList>
            <person name="Feng T."/>
            <person name="Jeon C.O."/>
        </authorList>
    </citation>
    <scope>NUCLEOTIDE SEQUENCE [LARGE SCALE GENOMIC DNA]</scope>
    <source>
        <strain evidence="7">S23</strain>
    </source>
</reference>
<dbReference type="PROSITE" id="PS00647">
    <property type="entry name" value="THYMID_PHOSPHORYLASE"/>
    <property type="match status" value="1"/>
</dbReference>
<dbReference type="InterPro" id="IPR036566">
    <property type="entry name" value="PYNP-like_C_sf"/>
</dbReference>
<proteinExistence type="inferred from homology"/>
<dbReference type="InterPro" id="IPR035902">
    <property type="entry name" value="Nuc_phospho_transferase"/>
</dbReference>
<dbReference type="SMART" id="SM00941">
    <property type="entry name" value="PYNP_C"/>
    <property type="match status" value="1"/>
</dbReference>
<dbReference type="Pfam" id="PF00591">
    <property type="entry name" value="Glycos_transf_3"/>
    <property type="match status" value="1"/>
</dbReference>
<comment type="similarity">
    <text evidence="4">Belongs to the thymidine/pyrimidine-nucleoside phosphorylase family. Type 2 subfamily.</text>
</comment>
<dbReference type="Gene3D" id="3.90.1170.30">
    <property type="entry name" value="Pyrimidine nucleoside phosphorylase-like, C-terminal domain"/>
    <property type="match status" value="1"/>
</dbReference>
<comment type="caution">
    <text evidence="6">The sequence shown here is derived from an EMBL/GenBank/DDBJ whole genome shotgun (WGS) entry which is preliminary data.</text>
</comment>
<dbReference type="PANTHER" id="PTHR10515:SF0">
    <property type="entry name" value="THYMIDINE PHOSPHORYLASE"/>
    <property type="match status" value="1"/>
</dbReference>
<dbReference type="InterPro" id="IPR036320">
    <property type="entry name" value="Glycosyl_Trfase_fam3_N_dom_sf"/>
</dbReference>
<evidence type="ECO:0000256" key="3">
    <source>
        <dbReference type="ARBA" id="ARBA00048550"/>
    </source>
</evidence>
<dbReference type="EC" id="2.4.2.4" evidence="4"/>
<evidence type="ECO:0000256" key="1">
    <source>
        <dbReference type="ARBA" id="ARBA00022676"/>
    </source>
</evidence>
<comment type="catalytic activity">
    <reaction evidence="3 4">
        <text>thymidine + phosphate = 2-deoxy-alpha-D-ribose 1-phosphate + thymine</text>
        <dbReference type="Rhea" id="RHEA:16037"/>
        <dbReference type="ChEBI" id="CHEBI:17748"/>
        <dbReference type="ChEBI" id="CHEBI:17821"/>
        <dbReference type="ChEBI" id="CHEBI:43474"/>
        <dbReference type="ChEBI" id="CHEBI:57259"/>
        <dbReference type="EC" id="2.4.2.4"/>
    </reaction>
</comment>
<dbReference type="GO" id="GO:0009032">
    <property type="term" value="F:thymidine phosphorylase activity"/>
    <property type="evidence" value="ECO:0007669"/>
    <property type="project" value="UniProtKB-UniRule"/>
</dbReference>
<evidence type="ECO:0000313" key="6">
    <source>
        <dbReference type="EMBL" id="RDK06382.1"/>
    </source>
</evidence>
<evidence type="ECO:0000259" key="5">
    <source>
        <dbReference type="SMART" id="SM00941"/>
    </source>
</evidence>
<feature type="domain" description="Pyrimidine nucleoside phosphorylase C-terminal" evidence="5">
    <location>
        <begin position="450"/>
        <end position="517"/>
    </location>
</feature>
<dbReference type="InterPro" id="IPR028579">
    <property type="entry name" value="Thym_Pase_Put"/>
</dbReference>
<dbReference type="Pfam" id="PF02885">
    <property type="entry name" value="Glycos_trans_3N"/>
    <property type="match status" value="1"/>
</dbReference>
<evidence type="ECO:0000256" key="4">
    <source>
        <dbReference type="HAMAP-Rule" id="MF_00703"/>
    </source>
</evidence>
<organism evidence="6 7">
    <name type="scientific">Cupriavidus lacunae</name>
    <dbReference type="NCBI Taxonomy" id="2666307"/>
    <lineage>
        <taxon>Bacteria</taxon>
        <taxon>Pseudomonadati</taxon>
        <taxon>Pseudomonadota</taxon>
        <taxon>Betaproteobacteria</taxon>
        <taxon>Burkholderiales</taxon>
        <taxon>Burkholderiaceae</taxon>
        <taxon>Cupriavidus</taxon>
    </lineage>
</organism>
<keyword evidence="7" id="KW-1185">Reference proteome</keyword>
<dbReference type="GO" id="GO:0005829">
    <property type="term" value="C:cytosol"/>
    <property type="evidence" value="ECO:0007669"/>
    <property type="project" value="TreeGrafter"/>
</dbReference>
<dbReference type="GO" id="GO:0006213">
    <property type="term" value="P:pyrimidine nucleoside metabolic process"/>
    <property type="evidence" value="ECO:0007669"/>
    <property type="project" value="InterPro"/>
</dbReference>
<dbReference type="InterPro" id="IPR017459">
    <property type="entry name" value="Glycosyl_Trfase_fam3_N_dom"/>
</dbReference>
<dbReference type="Gene3D" id="3.40.1030.10">
    <property type="entry name" value="Nucleoside phosphorylase/phosphoribosyltransferase catalytic domain"/>
    <property type="match status" value="1"/>
</dbReference>
<sequence>MSDPSPAPGYSGLPVNAAVAATREVGVLVFRPLEIDTWQEHVIYMHPDCTVCRAEGFSAQARVRVQIGDRSLIATLTLLGAPLLSMCEASLSASAARTLAARAGDVVHVTHAPALESVRALRAKIYGCHLDSAQLDGIIGDISAGRYADVHIAAFLTACVNGRMSLRETVDLTRAMVRSGERLSWSREVVADKHCVGGLPGNRTTPIVVAIGAAAGLLLPKTSSRAITSPAGTADTMEALTRVTLDAAELRRVVEQVGAALVWGGALSLSPADDVLIRVERALDIDSDAQLVASILSKKIAAGSTHVLIDVPVGPTAKIREDSELERLHIAMVKVAHAFGLKIRILRTDGSQPVGRGVGPALEALDVLAVLQCRPTAPVDLRERSLLLAGELLEFCGVAPAGQGQLQAGRLLDSGAAWARFQAICEAQGGLRTPGQAVFRRDLAAARGGIVTSIDNRHIARAAKLAGAPRRQEAGLELHVRTGDEVAAGSLLCTLHAQASGELEYAFSYALAHDPFRIQ</sequence>
<dbReference type="SUPFAM" id="SSF52418">
    <property type="entry name" value="Nucleoside phosphorylase/phosphoribosyltransferase catalytic domain"/>
    <property type="match status" value="1"/>
</dbReference>
<keyword evidence="2 4" id="KW-0808">Transferase</keyword>
<dbReference type="EMBL" id="QKWJ01000064">
    <property type="protein sequence ID" value="RDK06382.1"/>
    <property type="molecule type" value="Genomic_DNA"/>
</dbReference>
<evidence type="ECO:0000313" key="7">
    <source>
        <dbReference type="Proteomes" id="UP000255165"/>
    </source>
</evidence>
<dbReference type="SUPFAM" id="SSF47648">
    <property type="entry name" value="Nucleoside phosphorylase/phosphoribosyltransferase N-terminal domain"/>
    <property type="match status" value="1"/>
</dbReference>
<dbReference type="AlphaFoldDB" id="A0A370NLC3"/>
<dbReference type="Pfam" id="PF07831">
    <property type="entry name" value="PYNP_C"/>
    <property type="match status" value="1"/>
</dbReference>
<dbReference type="InterPro" id="IPR017872">
    <property type="entry name" value="Pyrmidine_PPase_CS"/>
</dbReference>
<dbReference type="GO" id="GO:0006206">
    <property type="term" value="P:pyrimidine nucleobase metabolic process"/>
    <property type="evidence" value="ECO:0007669"/>
    <property type="project" value="InterPro"/>
</dbReference>
<dbReference type="InterPro" id="IPR013466">
    <property type="entry name" value="Thymidine/AMP_Pase"/>
</dbReference>
<dbReference type="InterPro" id="IPR013102">
    <property type="entry name" value="PYNP_C"/>
</dbReference>
<dbReference type="InterPro" id="IPR000312">
    <property type="entry name" value="Glycosyl_Trfase_fam3"/>
</dbReference>
<dbReference type="GO" id="GO:0004645">
    <property type="term" value="F:1,4-alpha-oligoglucan phosphorylase activity"/>
    <property type="evidence" value="ECO:0007669"/>
    <property type="project" value="InterPro"/>
</dbReference>
<dbReference type="NCBIfam" id="NF003338">
    <property type="entry name" value="PRK04350.1"/>
    <property type="match status" value="1"/>
</dbReference>
<accession>A0A370NLC3</accession>
<dbReference type="SUPFAM" id="SSF54680">
    <property type="entry name" value="Pyrimidine nucleoside phosphorylase C-terminal domain"/>
    <property type="match status" value="1"/>
</dbReference>
<name>A0A370NLC3_9BURK</name>
<keyword evidence="1 4" id="KW-0328">Glycosyltransferase</keyword>
<dbReference type="HAMAP" id="MF_00703">
    <property type="entry name" value="Thymid_phosp_2"/>
    <property type="match status" value="1"/>
</dbReference>